<keyword evidence="1" id="KW-0808">Transferase</keyword>
<dbReference type="Gene3D" id="3.40.1190.20">
    <property type="match status" value="1"/>
</dbReference>
<evidence type="ECO:0000256" key="1">
    <source>
        <dbReference type="ARBA" id="ARBA00022679"/>
    </source>
</evidence>
<feature type="non-terminal residue" evidence="4">
    <location>
        <position position="1"/>
    </location>
</feature>
<dbReference type="PANTHER" id="PTHR10584">
    <property type="entry name" value="SUGAR KINASE"/>
    <property type="match status" value="1"/>
</dbReference>
<dbReference type="GO" id="GO:0005829">
    <property type="term" value="C:cytosol"/>
    <property type="evidence" value="ECO:0007669"/>
    <property type="project" value="TreeGrafter"/>
</dbReference>
<evidence type="ECO:0000256" key="2">
    <source>
        <dbReference type="ARBA" id="ARBA00022777"/>
    </source>
</evidence>
<dbReference type="AlphaFoldDB" id="A0A820J305"/>
<proteinExistence type="predicted"/>
<protein>
    <recommendedName>
        <fullName evidence="3">Carbohydrate kinase PfkB domain-containing protein</fullName>
    </recommendedName>
</protein>
<sequence length="275" mass="30771">MDNSKIEKIRNGLIASGSILVDYIVLIDDWPMENCTAFIQDKVQMTNGGAPYNTAKNLRTMKVDFPLLLIGLIGNDFNGKWIIDDCIKSNIDINQLEIIKDFTPTSCTNGLLDEKHFNFPGTNVKLFYLGPLTQLNRLDTFNNNDKRTNASKVLENAILHSLETIVDFSSGKNTNYSHIAKSSLPFIDHLIINETEAGLIFNKNITSDDLYEIKQIANDLIDLGVRKTVTIHFTEGAILMTNDKNVFLQGSIILLEEFIKGSVEDGDTFVSGLIY</sequence>
<name>A0A820J305_9BILA</name>
<dbReference type="SUPFAM" id="SSF53613">
    <property type="entry name" value="Ribokinase-like"/>
    <property type="match status" value="1"/>
</dbReference>
<evidence type="ECO:0000313" key="4">
    <source>
        <dbReference type="EMBL" id="CAF4317391.1"/>
    </source>
</evidence>
<feature type="domain" description="Carbohydrate kinase PfkB" evidence="3">
    <location>
        <begin position="17"/>
        <end position="250"/>
    </location>
</feature>
<dbReference type="InterPro" id="IPR029056">
    <property type="entry name" value="Ribokinase-like"/>
</dbReference>
<reference evidence="4" key="1">
    <citation type="submission" date="2021-02" db="EMBL/GenBank/DDBJ databases">
        <authorList>
            <person name="Nowell W R."/>
        </authorList>
    </citation>
    <scope>NUCLEOTIDE SEQUENCE</scope>
</reference>
<keyword evidence="2" id="KW-0418">Kinase</keyword>
<comment type="caution">
    <text evidence="4">The sequence shown here is derived from an EMBL/GenBank/DDBJ whole genome shotgun (WGS) entry which is preliminary data.</text>
</comment>
<dbReference type="Proteomes" id="UP000663868">
    <property type="component" value="Unassembled WGS sequence"/>
</dbReference>
<evidence type="ECO:0000313" key="5">
    <source>
        <dbReference type="Proteomes" id="UP000663868"/>
    </source>
</evidence>
<dbReference type="GO" id="GO:0016301">
    <property type="term" value="F:kinase activity"/>
    <property type="evidence" value="ECO:0007669"/>
    <property type="project" value="UniProtKB-KW"/>
</dbReference>
<gene>
    <name evidence="4" type="ORF">KXQ929_LOCUS46432</name>
</gene>
<dbReference type="Pfam" id="PF00294">
    <property type="entry name" value="PfkB"/>
    <property type="match status" value="1"/>
</dbReference>
<evidence type="ECO:0000259" key="3">
    <source>
        <dbReference type="Pfam" id="PF00294"/>
    </source>
</evidence>
<accession>A0A820J305</accession>
<dbReference type="InterPro" id="IPR011611">
    <property type="entry name" value="PfkB_dom"/>
</dbReference>
<organism evidence="4 5">
    <name type="scientific">Adineta steineri</name>
    <dbReference type="NCBI Taxonomy" id="433720"/>
    <lineage>
        <taxon>Eukaryota</taxon>
        <taxon>Metazoa</taxon>
        <taxon>Spiralia</taxon>
        <taxon>Gnathifera</taxon>
        <taxon>Rotifera</taxon>
        <taxon>Eurotatoria</taxon>
        <taxon>Bdelloidea</taxon>
        <taxon>Adinetida</taxon>
        <taxon>Adinetidae</taxon>
        <taxon>Adineta</taxon>
    </lineage>
</organism>
<dbReference type="GO" id="GO:0006796">
    <property type="term" value="P:phosphate-containing compound metabolic process"/>
    <property type="evidence" value="ECO:0007669"/>
    <property type="project" value="UniProtKB-ARBA"/>
</dbReference>
<dbReference type="EMBL" id="CAJOBB010015479">
    <property type="protein sequence ID" value="CAF4317391.1"/>
    <property type="molecule type" value="Genomic_DNA"/>
</dbReference>
<dbReference type="PANTHER" id="PTHR10584:SF166">
    <property type="entry name" value="RIBOKINASE"/>
    <property type="match status" value="1"/>
</dbReference>